<dbReference type="EMBL" id="JAACJK010000065">
    <property type="protein sequence ID" value="KAF5334919.1"/>
    <property type="molecule type" value="Genomic_DNA"/>
</dbReference>
<dbReference type="Proteomes" id="UP000541558">
    <property type="component" value="Unassembled WGS sequence"/>
</dbReference>
<feature type="region of interest" description="Disordered" evidence="1">
    <location>
        <begin position="134"/>
        <end position="303"/>
    </location>
</feature>
<evidence type="ECO:0000313" key="3">
    <source>
        <dbReference type="Proteomes" id="UP000541558"/>
    </source>
</evidence>
<keyword evidence="3" id="KW-1185">Reference proteome</keyword>
<sequence>MSGFSLRPIHDMSPLPSPTASTTSPDDHHHSPAYKVPAPAAHRPSPPGSLSGRPRRPFSPSSLRDLDLSQTSEMQSRKYPAPPTGHDLMAMFPAPPPDNFPEMRPGPTSGYFQRQERDFFKKAGKEILRVRLEVDMPYDSSNPELGKPSASLSRANSSSSRPWPPTAAGPSSSHGLPPASGSASHSPNISSSAAPPPYPHPASRSSPRGSLSNPAPLFPLSTNHPHPHSQPPPPNLHPPPGPAHQNGPGVRTTPPQDPSQLSSTAKSEFSQDDYDDSESWRRPIPFAERRRAGKHTRRVIVRT</sequence>
<organism evidence="2 3">
    <name type="scientific">Ephemerocybe angulata</name>
    <dbReference type="NCBI Taxonomy" id="980116"/>
    <lineage>
        <taxon>Eukaryota</taxon>
        <taxon>Fungi</taxon>
        <taxon>Dikarya</taxon>
        <taxon>Basidiomycota</taxon>
        <taxon>Agaricomycotina</taxon>
        <taxon>Agaricomycetes</taxon>
        <taxon>Agaricomycetidae</taxon>
        <taxon>Agaricales</taxon>
        <taxon>Agaricineae</taxon>
        <taxon>Psathyrellaceae</taxon>
        <taxon>Ephemerocybe</taxon>
    </lineage>
</organism>
<protein>
    <submittedName>
        <fullName evidence="2">Uncharacterized protein</fullName>
    </submittedName>
</protein>
<reference evidence="2 3" key="1">
    <citation type="journal article" date="2020" name="ISME J.">
        <title>Uncovering the hidden diversity of litter-decomposition mechanisms in mushroom-forming fungi.</title>
        <authorList>
            <person name="Floudas D."/>
            <person name="Bentzer J."/>
            <person name="Ahren D."/>
            <person name="Johansson T."/>
            <person name="Persson P."/>
            <person name="Tunlid A."/>
        </authorList>
    </citation>
    <scope>NUCLEOTIDE SEQUENCE [LARGE SCALE GENOMIC DNA]</scope>
    <source>
        <strain evidence="2 3">CBS 175.51</strain>
    </source>
</reference>
<name>A0A8H5FFH7_9AGAR</name>
<feature type="compositionally biased region" description="Low complexity" evidence="1">
    <location>
        <begin position="48"/>
        <end position="63"/>
    </location>
</feature>
<feature type="compositionally biased region" description="Basic residues" evidence="1">
    <location>
        <begin position="291"/>
        <end position="303"/>
    </location>
</feature>
<feature type="region of interest" description="Disordered" evidence="1">
    <location>
        <begin position="1"/>
        <end position="117"/>
    </location>
</feature>
<gene>
    <name evidence="2" type="ORF">D9611_010025</name>
</gene>
<feature type="compositionally biased region" description="Polar residues" evidence="1">
    <location>
        <begin position="258"/>
        <end position="268"/>
    </location>
</feature>
<feature type="compositionally biased region" description="Pro residues" evidence="1">
    <location>
        <begin position="228"/>
        <end position="242"/>
    </location>
</feature>
<accession>A0A8H5FFH7</accession>
<feature type="compositionally biased region" description="Low complexity" evidence="1">
    <location>
        <begin position="179"/>
        <end position="193"/>
    </location>
</feature>
<dbReference type="AlphaFoldDB" id="A0A8H5FFH7"/>
<dbReference type="OrthoDB" id="3253810at2759"/>
<proteinExistence type="predicted"/>
<comment type="caution">
    <text evidence="2">The sequence shown here is derived from an EMBL/GenBank/DDBJ whole genome shotgun (WGS) entry which is preliminary data.</text>
</comment>
<evidence type="ECO:0000313" key="2">
    <source>
        <dbReference type="EMBL" id="KAF5334919.1"/>
    </source>
</evidence>
<feature type="compositionally biased region" description="Low complexity" evidence="1">
    <location>
        <begin position="148"/>
        <end position="161"/>
    </location>
</feature>
<evidence type="ECO:0000256" key="1">
    <source>
        <dbReference type="SAM" id="MobiDB-lite"/>
    </source>
</evidence>